<keyword evidence="6" id="KW-0539">Nucleus</keyword>
<comment type="caution">
    <text evidence="9">The sequence shown here is derived from an EMBL/GenBank/DDBJ whole genome shotgun (WGS) entry which is preliminary data.</text>
</comment>
<evidence type="ECO:0000256" key="1">
    <source>
        <dbReference type="ARBA" id="ARBA00004123"/>
    </source>
</evidence>
<gene>
    <name evidence="9" type="primary">Znf70</name>
    <name evidence="9" type="ORF">CALBOR_R10189</name>
</gene>
<evidence type="ECO:0000256" key="5">
    <source>
        <dbReference type="ARBA" id="ARBA00022833"/>
    </source>
</evidence>
<evidence type="ECO:0000313" key="10">
    <source>
        <dbReference type="Proteomes" id="UP000535403"/>
    </source>
</evidence>
<evidence type="ECO:0000313" key="9">
    <source>
        <dbReference type="EMBL" id="NXV93299.1"/>
    </source>
</evidence>
<dbReference type="InterPro" id="IPR013087">
    <property type="entry name" value="Znf_C2H2_type"/>
</dbReference>
<evidence type="ECO:0000256" key="3">
    <source>
        <dbReference type="ARBA" id="ARBA00022737"/>
    </source>
</evidence>
<dbReference type="Proteomes" id="UP000535403">
    <property type="component" value="Unassembled WGS sequence"/>
</dbReference>
<comment type="subcellular location">
    <subcellularLocation>
        <location evidence="1">Nucleus</location>
    </subcellularLocation>
</comment>
<protein>
    <submittedName>
        <fullName evidence="9">ZNF70 protein</fullName>
    </submittedName>
</protein>
<dbReference type="FunFam" id="3.30.160.60:FF:000710">
    <property type="entry name" value="Zinc finger protein 768"/>
    <property type="match status" value="1"/>
</dbReference>
<proteinExistence type="predicted"/>
<dbReference type="GO" id="GO:0005634">
    <property type="term" value="C:nucleus"/>
    <property type="evidence" value="ECO:0007669"/>
    <property type="project" value="UniProtKB-SubCell"/>
</dbReference>
<reference evidence="9 10" key="1">
    <citation type="submission" date="2019-09" db="EMBL/GenBank/DDBJ databases">
        <title>Bird 10,000 Genomes (B10K) Project - Family phase.</title>
        <authorList>
            <person name="Zhang G."/>
        </authorList>
    </citation>
    <scope>NUCLEOTIDE SEQUENCE [LARGE SCALE GENOMIC DNA]</scope>
    <source>
        <strain evidence="9">OUT-0025</strain>
        <tissue evidence="9">Blood</tissue>
    </source>
</reference>
<evidence type="ECO:0000259" key="8">
    <source>
        <dbReference type="PROSITE" id="PS50157"/>
    </source>
</evidence>
<dbReference type="EMBL" id="VZUG01026126">
    <property type="protein sequence ID" value="NXV93299.1"/>
    <property type="molecule type" value="Genomic_DNA"/>
</dbReference>
<keyword evidence="3" id="KW-0677">Repeat</keyword>
<dbReference type="FunFam" id="3.30.160.60:FF:000744">
    <property type="entry name" value="zinc finger E-box-binding homeobox 1"/>
    <property type="match status" value="1"/>
</dbReference>
<keyword evidence="5" id="KW-0862">Zinc</keyword>
<feature type="domain" description="C2H2-type" evidence="8">
    <location>
        <begin position="1"/>
        <end position="26"/>
    </location>
</feature>
<dbReference type="PROSITE" id="PS00028">
    <property type="entry name" value="ZINC_FINGER_C2H2_1"/>
    <property type="match status" value="2"/>
</dbReference>
<dbReference type="Pfam" id="PF00096">
    <property type="entry name" value="zf-C2H2"/>
    <property type="match status" value="2"/>
</dbReference>
<evidence type="ECO:0000256" key="7">
    <source>
        <dbReference type="PROSITE-ProRule" id="PRU00042"/>
    </source>
</evidence>
<dbReference type="PROSITE" id="PS50157">
    <property type="entry name" value="ZINC_FINGER_C2H2_2"/>
    <property type="match status" value="2"/>
</dbReference>
<dbReference type="SUPFAM" id="SSF57667">
    <property type="entry name" value="beta-beta-alpha zinc fingers"/>
    <property type="match status" value="1"/>
</dbReference>
<dbReference type="InterPro" id="IPR036236">
    <property type="entry name" value="Znf_C2H2_sf"/>
</dbReference>
<feature type="non-terminal residue" evidence="9">
    <location>
        <position position="1"/>
    </location>
</feature>
<evidence type="ECO:0000256" key="4">
    <source>
        <dbReference type="ARBA" id="ARBA00022771"/>
    </source>
</evidence>
<dbReference type="PANTHER" id="PTHR14196:SF12">
    <property type="entry name" value="ZINC FINGER PROTEIN 208-LIKE"/>
    <property type="match status" value="1"/>
</dbReference>
<sequence length="54" mass="5856">CGECGKAFAQSSNLLKHRRGHTGERPYRCGECGKAFGWSSSLLEHRKGHAGAKP</sequence>
<dbReference type="GO" id="GO:0008270">
    <property type="term" value="F:zinc ion binding"/>
    <property type="evidence" value="ECO:0007669"/>
    <property type="project" value="UniProtKB-KW"/>
</dbReference>
<dbReference type="GO" id="GO:0000977">
    <property type="term" value="F:RNA polymerase II transcription regulatory region sequence-specific DNA binding"/>
    <property type="evidence" value="ECO:0007669"/>
    <property type="project" value="TreeGrafter"/>
</dbReference>
<dbReference type="InterPro" id="IPR050717">
    <property type="entry name" value="C2H2-ZF_Transcription_Reg"/>
</dbReference>
<name>A0A7L3Y0H9_9AVES</name>
<evidence type="ECO:0000256" key="6">
    <source>
        <dbReference type="ARBA" id="ARBA00023242"/>
    </source>
</evidence>
<accession>A0A7L3Y0H9</accession>
<keyword evidence="2" id="KW-0479">Metal-binding</keyword>
<dbReference type="GO" id="GO:0000981">
    <property type="term" value="F:DNA-binding transcription factor activity, RNA polymerase II-specific"/>
    <property type="evidence" value="ECO:0007669"/>
    <property type="project" value="TreeGrafter"/>
</dbReference>
<dbReference type="Gene3D" id="3.30.160.60">
    <property type="entry name" value="Classic Zinc Finger"/>
    <property type="match status" value="2"/>
</dbReference>
<keyword evidence="4 7" id="KW-0863">Zinc-finger</keyword>
<keyword evidence="10" id="KW-1185">Reference proteome</keyword>
<feature type="domain" description="C2H2-type" evidence="8">
    <location>
        <begin position="27"/>
        <end position="54"/>
    </location>
</feature>
<evidence type="ECO:0000256" key="2">
    <source>
        <dbReference type="ARBA" id="ARBA00022723"/>
    </source>
</evidence>
<dbReference type="SMART" id="SM00355">
    <property type="entry name" value="ZnF_C2H2"/>
    <property type="match status" value="2"/>
</dbReference>
<feature type="non-terminal residue" evidence="9">
    <location>
        <position position="54"/>
    </location>
</feature>
<organism evidence="9 10">
    <name type="scientific">Calonectris borealis</name>
    <name type="common">Cory's shearwater</name>
    <dbReference type="NCBI Taxonomy" id="1323832"/>
    <lineage>
        <taxon>Eukaryota</taxon>
        <taxon>Metazoa</taxon>
        <taxon>Chordata</taxon>
        <taxon>Craniata</taxon>
        <taxon>Vertebrata</taxon>
        <taxon>Euteleostomi</taxon>
        <taxon>Archelosauria</taxon>
        <taxon>Archosauria</taxon>
        <taxon>Dinosauria</taxon>
        <taxon>Saurischia</taxon>
        <taxon>Theropoda</taxon>
        <taxon>Coelurosauria</taxon>
        <taxon>Aves</taxon>
        <taxon>Neognathae</taxon>
        <taxon>Neoaves</taxon>
        <taxon>Aequornithes</taxon>
        <taxon>Procellariiformes</taxon>
        <taxon>Procellariidae</taxon>
        <taxon>Calonectris</taxon>
    </lineage>
</organism>
<dbReference type="AlphaFoldDB" id="A0A7L3Y0H9"/>
<dbReference type="PANTHER" id="PTHR14196">
    <property type="entry name" value="ODD-SKIPPED - RELATED"/>
    <property type="match status" value="1"/>
</dbReference>